<accession>A0ACD3AML4</accession>
<keyword evidence="2" id="KW-1185">Reference proteome</keyword>
<sequence length="250" mass="28484">MSFPPCLLPELEDEIFLLAFWEDHKDAKNLILVAKRVFHWLIPHVFRVVRLSKDHPTPIKLNESTYKRYGHHAHHLLIDSPNLEEYLHLFPNVTDLVVWTKLNTAYLPSLVQLPLTHLSVHPDSRLLQVLTISNLTHLELTYTFDATYVKSTPRLPKLTHLCVMSLVPQSALSLLLEEGRCPRLRVVMIWTYEDCEPALNEPESPIIADPRIVGVKSNGGAGEWEVGARGGMDLWKFGDEVIASRKAFSS</sequence>
<evidence type="ECO:0000313" key="2">
    <source>
        <dbReference type="Proteomes" id="UP000308600"/>
    </source>
</evidence>
<dbReference type="EMBL" id="ML208395">
    <property type="protein sequence ID" value="TFK66737.1"/>
    <property type="molecule type" value="Genomic_DNA"/>
</dbReference>
<organism evidence="1 2">
    <name type="scientific">Pluteus cervinus</name>
    <dbReference type="NCBI Taxonomy" id="181527"/>
    <lineage>
        <taxon>Eukaryota</taxon>
        <taxon>Fungi</taxon>
        <taxon>Dikarya</taxon>
        <taxon>Basidiomycota</taxon>
        <taxon>Agaricomycotina</taxon>
        <taxon>Agaricomycetes</taxon>
        <taxon>Agaricomycetidae</taxon>
        <taxon>Agaricales</taxon>
        <taxon>Pluteineae</taxon>
        <taxon>Pluteaceae</taxon>
        <taxon>Pluteus</taxon>
    </lineage>
</organism>
<gene>
    <name evidence="1" type="ORF">BDN72DRAFT_961523</name>
</gene>
<reference evidence="1 2" key="1">
    <citation type="journal article" date="2019" name="Nat. Ecol. Evol.">
        <title>Megaphylogeny resolves global patterns of mushroom evolution.</title>
        <authorList>
            <person name="Varga T."/>
            <person name="Krizsan K."/>
            <person name="Foldi C."/>
            <person name="Dima B."/>
            <person name="Sanchez-Garcia M."/>
            <person name="Sanchez-Ramirez S."/>
            <person name="Szollosi G.J."/>
            <person name="Szarkandi J.G."/>
            <person name="Papp V."/>
            <person name="Albert L."/>
            <person name="Andreopoulos W."/>
            <person name="Angelini C."/>
            <person name="Antonin V."/>
            <person name="Barry K.W."/>
            <person name="Bougher N.L."/>
            <person name="Buchanan P."/>
            <person name="Buyck B."/>
            <person name="Bense V."/>
            <person name="Catcheside P."/>
            <person name="Chovatia M."/>
            <person name="Cooper J."/>
            <person name="Damon W."/>
            <person name="Desjardin D."/>
            <person name="Finy P."/>
            <person name="Geml J."/>
            <person name="Haridas S."/>
            <person name="Hughes K."/>
            <person name="Justo A."/>
            <person name="Karasinski D."/>
            <person name="Kautmanova I."/>
            <person name="Kiss B."/>
            <person name="Kocsube S."/>
            <person name="Kotiranta H."/>
            <person name="LaButti K.M."/>
            <person name="Lechner B.E."/>
            <person name="Liimatainen K."/>
            <person name="Lipzen A."/>
            <person name="Lukacs Z."/>
            <person name="Mihaltcheva S."/>
            <person name="Morgado L.N."/>
            <person name="Niskanen T."/>
            <person name="Noordeloos M.E."/>
            <person name="Ohm R.A."/>
            <person name="Ortiz-Santana B."/>
            <person name="Ovrebo C."/>
            <person name="Racz N."/>
            <person name="Riley R."/>
            <person name="Savchenko A."/>
            <person name="Shiryaev A."/>
            <person name="Soop K."/>
            <person name="Spirin V."/>
            <person name="Szebenyi C."/>
            <person name="Tomsovsky M."/>
            <person name="Tulloss R.E."/>
            <person name="Uehling J."/>
            <person name="Grigoriev I.V."/>
            <person name="Vagvolgyi C."/>
            <person name="Papp T."/>
            <person name="Martin F.M."/>
            <person name="Miettinen O."/>
            <person name="Hibbett D.S."/>
            <person name="Nagy L.G."/>
        </authorList>
    </citation>
    <scope>NUCLEOTIDE SEQUENCE [LARGE SCALE GENOMIC DNA]</scope>
    <source>
        <strain evidence="1 2">NL-1719</strain>
    </source>
</reference>
<evidence type="ECO:0000313" key="1">
    <source>
        <dbReference type="EMBL" id="TFK66737.1"/>
    </source>
</evidence>
<name>A0ACD3AML4_9AGAR</name>
<proteinExistence type="predicted"/>
<dbReference type="Proteomes" id="UP000308600">
    <property type="component" value="Unassembled WGS sequence"/>
</dbReference>
<protein>
    <submittedName>
        <fullName evidence="1">Uncharacterized protein</fullName>
    </submittedName>
</protein>